<dbReference type="SUPFAM" id="SSF81901">
    <property type="entry name" value="HCP-like"/>
    <property type="match status" value="1"/>
</dbReference>
<dbReference type="EMBL" id="BBVC01000054">
    <property type="protein sequence ID" value="GAO98391.1"/>
    <property type="molecule type" value="Genomic_DNA"/>
</dbReference>
<accession>A0A0K8MD00</accession>
<evidence type="ECO:0000313" key="1">
    <source>
        <dbReference type="EMBL" id="GAO98391.1"/>
    </source>
</evidence>
<reference evidence="1 2" key="1">
    <citation type="submission" date="2015-03" db="EMBL/GenBank/DDBJ databases">
        <title>Caedibacter varicaedens, whole genome shotgun sequence.</title>
        <authorList>
            <person name="Suzuki H."/>
            <person name="Dapper A.L."/>
            <person name="Gibson A.K."/>
            <person name="Jackson C."/>
            <person name="Lee H."/>
            <person name="Pejaver V.R."/>
            <person name="Doak T."/>
            <person name="Lynch M."/>
        </authorList>
    </citation>
    <scope>NUCLEOTIDE SEQUENCE [LARGE SCALE GENOMIC DNA]</scope>
</reference>
<organism evidence="1 2">
    <name type="scientific">Caedimonas varicaedens</name>
    <dbReference type="NCBI Taxonomy" id="1629334"/>
    <lineage>
        <taxon>Bacteria</taxon>
        <taxon>Pseudomonadati</taxon>
        <taxon>Pseudomonadota</taxon>
        <taxon>Alphaproteobacteria</taxon>
        <taxon>Holosporales</taxon>
        <taxon>Caedimonadaceae</taxon>
        <taxon>Caedimonas</taxon>
    </lineage>
</organism>
<evidence type="ECO:0000313" key="2">
    <source>
        <dbReference type="Proteomes" id="UP000036771"/>
    </source>
</evidence>
<sequence>MKMYVVGLIILLNTSFGITTEHKQDIEDNTENSYFKKPDFIPAGNYSEERGYEVYVRLKYDKMLDDTKPLFSWPPSQPLIIKELQDELNDDIQKYLGSPPSYEKGIKYPVTPEEFYHDLFKIGAYFLYLSGEKENLFASDIRKISRKWLYRAAIHNHMYAWYGLGLIWLMDKAEEGWGSANYYLSVLADYSPNLSEEITKNKESYTQKAIERRHPNALVEASHQQEDEKEYQKTLDLLMDAHQQGSLRAKTRLGQIYFYGLGEKALYARLLSGESLPGMGYLSLTQENDTIYLYDGTSNIKQDISDTYKNAVGIVPDKDLSHKFLKEAADKGYKPAILEIRNLFYDLDYPDPLEKDDVIAPQKNFKGTFIDFLKTCHPEIETDYRIIESRTENYPYGSIYRKSTQNWMISLSKMNFDLHKAQEDILRKQQQLYDISENVEKKIFEETVLPQLSNVKAQFPQSLND</sequence>
<dbReference type="Proteomes" id="UP000036771">
    <property type="component" value="Unassembled WGS sequence"/>
</dbReference>
<name>A0A0K8MD00_9PROT</name>
<keyword evidence="2" id="KW-1185">Reference proteome</keyword>
<comment type="caution">
    <text evidence="1">The sequence shown here is derived from an EMBL/GenBank/DDBJ whole genome shotgun (WGS) entry which is preliminary data.</text>
</comment>
<dbReference type="AlphaFoldDB" id="A0A0K8MD00"/>
<gene>
    <name evidence="1" type="ORF">Cva_01045</name>
</gene>
<dbReference type="Gene3D" id="1.25.40.10">
    <property type="entry name" value="Tetratricopeptide repeat domain"/>
    <property type="match status" value="1"/>
</dbReference>
<protein>
    <recommendedName>
        <fullName evidence="3">Sel1 repeat protein</fullName>
    </recommendedName>
</protein>
<proteinExistence type="predicted"/>
<dbReference type="InterPro" id="IPR011990">
    <property type="entry name" value="TPR-like_helical_dom_sf"/>
</dbReference>
<evidence type="ECO:0008006" key="3">
    <source>
        <dbReference type="Google" id="ProtNLM"/>
    </source>
</evidence>